<feature type="compositionally biased region" description="Basic and acidic residues" evidence="1">
    <location>
        <begin position="17"/>
        <end position="32"/>
    </location>
</feature>
<feature type="region of interest" description="Disordered" evidence="1">
    <location>
        <begin position="17"/>
        <end position="43"/>
    </location>
</feature>
<comment type="caution">
    <text evidence="2">The sequence shown here is derived from an EMBL/GenBank/DDBJ whole genome shotgun (WGS) entry which is preliminary data.</text>
</comment>
<name>A0ABR1B7D6_POLSC</name>
<accession>A0ABR1B7D6</accession>
<proteinExistence type="predicted"/>
<dbReference type="EMBL" id="JAWJWF010000002">
    <property type="protein sequence ID" value="KAK6637437.1"/>
    <property type="molecule type" value="Genomic_DNA"/>
</dbReference>
<dbReference type="Proteomes" id="UP001359485">
    <property type="component" value="Unassembled WGS sequence"/>
</dbReference>
<sequence length="75" mass="8299">MTCGGFCRYLLISGNERKESDAPGKKPTSEEGGREEEGEEGQRRRLGCLPSFALQILREVHEEICIIFPPSSLGC</sequence>
<keyword evidence="3" id="KW-1185">Reference proteome</keyword>
<evidence type="ECO:0000313" key="3">
    <source>
        <dbReference type="Proteomes" id="UP001359485"/>
    </source>
</evidence>
<reference evidence="2 3" key="1">
    <citation type="submission" date="2023-09" db="EMBL/GenBank/DDBJ databases">
        <title>Genomes of two closely related lineages of the louse Polyplax serrata with different host specificities.</title>
        <authorList>
            <person name="Martinu J."/>
            <person name="Tarabai H."/>
            <person name="Stefka J."/>
            <person name="Hypsa V."/>
        </authorList>
    </citation>
    <scope>NUCLEOTIDE SEQUENCE [LARGE SCALE GENOMIC DNA]</scope>
    <source>
        <strain evidence="2">98ZLc_SE</strain>
    </source>
</reference>
<protein>
    <submittedName>
        <fullName evidence="2">Uncharacterized protein</fullName>
    </submittedName>
</protein>
<evidence type="ECO:0000256" key="1">
    <source>
        <dbReference type="SAM" id="MobiDB-lite"/>
    </source>
</evidence>
<evidence type="ECO:0000313" key="2">
    <source>
        <dbReference type="EMBL" id="KAK6637437.1"/>
    </source>
</evidence>
<organism evidence="2 3">
    <name type="scientific">Polyplax serrata</name>
    <name type="common">Common mouse louse</name>
    <dbReference type="NCBI Taxonomy" id="468196"/>
    <lineage>
        <taxon>Eukaryota</taxon>
        <taxon>Metazoa</taxon>
        <taxon>Ecdysozoa</taxon>
        <taxon>Arthropoda</taxon>
        <taxon>Hexapoda</taxon>
        <taxon>Insecta</taxon>
        <taxon>Pterygota</taxon>
        <taxon>Neoptera</taxon>
        <taxon>Paraneoptera</taxon>
        <taxon>Psocodea</taxon>
        <taxon>Troctomorpha</taxon>
        <taxon>Phthiraptera</taxon>
        <taxon>Anoplura</taxon>
        <taxon>Polyplacidae</taxon>
        <taxon>Polyplax</taxon>
    </lineage>
</organism>
<gene>
    <name evidence="2" type="ORF">RUM44_007854</name>
</gene>